<dbReference type="PROSITE" id="PS51892">
    <property type="entry name" value="SUBTILASE"/>
    <property type="match status" value="1"/>
</dbReference>
<dbReference type="Pfam" id="PF00082">
    <property type="entry name" value="Peptidase_S8"/>
    <property type="match status" value="1"/>
</dbReference>
<reference evidence="7 8" key="1">
    <citation type="submission" date="2017-04" db="EMBL/GenBank/DDBJ databases">
        <title>Whole genome sequence of Bdellovibrio bacteriovorus strain SSB218315.</title>
        <authorList>
            <person name="Oyedara O."/>
            <person name="Rodriguez-Perez M.A."/>
        </authorList>
    </citation>
    <scope>NUCLEOTIDE SEQUENCE [LARGE SCALE GENOMIC DNA]</scope>
    <source>
        <strain evidence="7 8">SSB218315</strain>
    </source>
</reference>
<evidence type="ECO:0000256" key="4">
    <source>
        <dbReference type="ARBA" id="ARBA00022825"/>
    </source>
</evidence>
<comment type="similarity">
    <text evidence="1 5">Belongs to the peptidase S8 family.</text>
</comment>
<evidence type="ECO:0000256" key="2">
    <source>
        <dbReference type="ARBA" id="ARBA00022670"/>
    </source>
</evidence>
<gene>
    <name evidence="7" type="ORF">B9G79_11605</name>
</gene>
<dbReference type="GO" id="GO:0006508">
    <property type="term" value="P:proteolysis"/>
    <property type="evidence" value="ECO:0007669"/>
    <property type="project" value="UniProtKB-KW"/>
</dbReference>
<feature type="active site" description="Charge relay system" evidence="5">
    <location>
        <position position="88"/>
    </location>
</feature>
<dbReference type="GO" id="GO:0004252">
    <property type="term" value="F:serine-type endopeptidase activity"/>
    <property type="evidence" value="ECO:0007669"/>
    <property type="project" value="UniProtKB-UniRule"/>
</dbReference>
<dbReference type="Proteomes" id="UP000197003">
    <property type="component" value="Chromosome"/>
</dbReference>
<dbReference type="InterPro" id="IPR000209">
    <property type="entry name" value="Peptidase_S8/S53_dom"/>
</dbReference>
<dbReference type="InterPro" id="IPR034204">
    <property type="entry name" value="PfSUB1-like_cat_dom"/>
</dbReference>
<organism evidence="7 8">
    <name type="scientific">Bdellovibrio bacteriovorus</name>
    <dbReference type="NCBI Taxonomy" id="959"/>
    <lineage>
        <taxon>Bacteria</taxon>
        <taxon>Pseudomonadati</taxon>
        <taxon>Bdellovibrionota</taxon>
        <taxon>Bdellovibrionia</taxon>
        <taxon>Bdellovibrionales</taxon>
        <taxon>Pseudobdellovibrionaceae</taxon>
        <taxon>Bdellovibrio</taxon>
    </lineage>
</organism>
<dbReference type="OrthoDB" id="5288185at2"/>
<keyword evidence="3 5" id="KW-0378">Hydrolase</keyword>
<dbReference type="PROSITE" id="PS00136">
    <property type="entry name" value="SUBTILASE_ASP"/>
    <property type="match status" value="1"/>
</dbReference>
<dbReference type="InterPro" id="IPR051048">
    <property type="entry name" value="Peptidase_S8/S53_subtilisin"/>
</dbReference>
<dbReference type="EMBL" id="CP020946">
    <property type="protein sequence ID" value="ASD64165.1"/>
    <property type="molecule type" value="Genomic_DNA"/>
</dbReference>
<dbReference type="PANTHER" id="PTHR43399">
    <property type="entry name" value="SUBTILISIN-RELATED"/>
    <property type="match status" value="1"/>
</dbReference>
<name>A0A1Z3N9Q5_BDEBC</name>
<keyword evidence="2 5" id="KW-0645">Protease</keyword>
<feature type="domain" description="Peptidase S8/S53" evidence="6">
    <location>
        <begin position="26"/>
        <end position="277"/>
    </location>
</feature>
<keyword evidence="4 5" id="KW-0720">Serine protease</keyword>
<dbReference type="PANTHER" id="PTHR43399:SF4">
    <property type="entry name" value="CELL WALL-ASSOCIATED PROTEASE"/>
    <property type="match status" value="1"/>
</dbReference>
<dbReference type="InterPro" id="IPR023827">
    <property type="entry name" value="Peptidase_S8_Asp-AS"/>
</dbReference>
<evidence type="ECO:0000259" key="6">
    <source>
        <dbReference type="Pfam" id="PF00082"/>
    </source>
</evidence>
<evidence type="ECO:0000256" key="3">
    <source>
        <dbReference type="ARBA" id="ARBA00022801"/>
    </source>
</evidence>
<sequence>MKAILFLITTVLGASMNSYSQENSEKDIVVAIIDTGVDVNHPLLRDNLWVNPREKDNMKDDDGNGYADDLHGWNFVSNNNDLTDNHGHGTHVAGIIQQRTRSSRVKFMILKYYDPSIPANDNLMNTVKAIRYATKMKADIINYSGGGDERSPMEEAAIRDAQEQGILFVAAAGNEGRNTDLVGYYPAGYKLNNIISVAAMDSQKRLLASSNFGTSSVDIAAPGKNVFSALPGGKYGYMSGTSQATAWVSGLAASLMLNRPWETLNPQDIKRALVKSGVKDRQLSRKIRSQTRISNLQVGLNLE</sequence>
<dbReference type="AlphaFoldDB" id="A0A1Z3N9Q5"/>
<dbReference type="Gene3D" id="3.40.50.200">
    <property type="entry name" value="Peptidase S8/S53 domain"/>
    <property type="match status" value="1"/>
</dbReference>
<protein>
    <submittedName>
        <fullName evidence="7">Serine protease</fullName>
    </submittedName>
</protein>
<evidence type="ECO:0000313" key="7">
    <source>
        <dbReference type="EMBL" id="ASD64165.1"/>
    </source>
</evidence>
<dbReference type="PRINTS" id="PR00723">
    <property type="entry name" value="SUBTILISIN"/>
</dbReference>
<dbReference type="RefSeq" id="WP_088565645.1">
    <property type="nucleotide sequence ID" value="NZ_CP168973.1"/>
</dbReference>
<evidence type="ECO:0000256" key="1">
    <source>
        <dbReference type="ARBA" id="ARBA00011073"/>
    </source>
</evidence>
<dbReference type="InterPro" id="IPR015500">
    <property type="entry name" value="Peptidase_S8_subtilisin-rel"/>
</dbReference>
<feature type="active site" description="Charge relay system" evidence="5">
    <location>
        <position position="242"/>
    </location>
</feature>
<feature type="active site" description="Charge relay system" evidence="5">
    <location>
        <position position="34"/>
    </location>
</feature>
<dbReference type="InterPro" id="IPR036852">
    <property type="entry name" value="Peptidase_S8/S53_dom_sf"/>
</dbReference>
<dbReference type="SUPFAM" id="SSF52743">
    <property type="entry name" value="Subtilisin-like"/>
    <property type="match status" value="1"/>
</dbReference>
<proteinExistence type="inferred from homology"/>
<evidence type="ECO:0000256" key="5">
    <source>
        <dbReference type="PROSITE-ProRule" id="PRU01240"/>
    </source>
</evidence>
<accession>A0A1Z3N9Q5</accession>
<evidence type="ECO:0000313" key="8">
    <source>
        <dbReference type="Proteomes" id="UP000197003"/>
    </source>
</evidence>
<dbReference type="CDD" id="cd07473">
    <property type="entry name" value="Peptidases_S8_Subtilisin_like"/>
    <property type="match status" value="1"/>
</dbReference>